<sequence>EAEIGRRQTSPLSGITRMEILIENLIKWKRRAFLDFQVHGKDLIYPWNIFIFVYDITNLMRGTRGTLQLGEKRFYEKITTE</sequence>
<evidence type="ECO:0000313" key="1">
    <source>
        <dbReference type="EMBL" id="KAK6622738.1"/>
    </source>
</evidence>
<feature type="non-terminal residue" evidence="1">
    <location>
        <position position="1"/>
    </location>
</feature>
<protein>
    <submittedName>
        <fullName evidence="1">Uncharacterized protein</fullName>
    </submittedName>
</protein>
<feature type="non-terminal residue" evidence="1">
    <location>
        <position position="81"/>
    </location>
</feature>
<dbReference type="EMBL" id="JAWJWE010000038">
    <property type="protein sequence ID" value="KAK6622738.1"/>
    <property type="molecule type" value="Genomic_DNA"/>
</dbReference>
<dbReference type="AlphaFoldDB" id="A0AAN8P9J1"/>
<comment type="caution">
    <text evidence="1">The sequence shown here is derived from an EMBL/GenBank/DDBJ whole genome shotgun (WGS) entry which is preliminary data.</text>
</comment>
<proteinExistence type="predicted"/>
<dbReference type="Proteomes" id="UP001372834">
    <property type="component" value="Unassembled WGS sequence"/>
</dbReference>
<evidence type="ECO:0000313" key="2">
    <source>
        <dbReference type="Proteomes" id="UP001372834"/>
    </source>
</evidence>
<organism evidence="1 2">
    <name type="scientific">Polyplax serrata</name>
    <name type="common">Common mouse louse</name>
    <dbReference type="NCBI Taxonomy" id="468196"/>
    <lineage>
        <taxon>Eukaryota</taxon>
        <taxon>Metazoa</taxon>
        <taxon>Ecdysozoa</taxon>
        <taxon>Arthropoda</taxon>
        <taxon>Hexapoda</taxon>
        <taxon>Insecta</taxon>
        <taxon>Pterygota</taxon>
        <taxon>Neoptera</taxon>
        <taxon>Paraneoptera</taxon>
        <taxon>Psocodea</taxon>
        <taxon>Troctomorpha</taxon>
        <taxon>Phthiraptera</taxon>
        <taxon>Anoplura</taxon>
        <taxon>Polyplacidae</taxon>
        <taxon>Polyplax</taxon>
    </lineage>
</organism>
<name>A0AAN8P9J1_POLSC</name>
<reference evidence="1 2" key="1">
    <citation type="submission" date="2023-10" db="EMBL/GenBank/DDBJ databases">
        <title>Genomes of two closely related lineages of the louse Polyplax serrata with different host specificities.</title>
        <authorList>
            <person name="Martinu J."/>
            <person name="Tarabai H."/>
            <person name="Stefka J."/>
            <person name="Hypsa V."/>
        </authorList>
    </citation>
    <scope>NUCLEOTIDE SEQUENCE [LARGE SCALE GENOMIC DNA]</scope>
    <source>
        <strain evidence="1">HR10_N</strain>
    </source>
</reference>
<gene>
    <name evidence="1" type="ORF">RUM43_008581</name>
</gene>
<accession>A0AAN8P9J1</accession>